<dbReference type="Proteomes" id="UP000316238">
    <property type="component" value="Unassembled WGS sequence"/>
</dbReference>
<organism evidence="2 3">
    <name type="scientific">Candidatus Electronema aureum</name>
    <dbReference type="NCBI Taxonomy" id="2005002"/>
    <lineage>
        <taxon>Bacteria</taxon>
        <taxon>Pseudomonadati</taxon>
        <taxon>Thermodesulfobacteriota</taxon>
        <taxon>Desulfobulbia</taxon>
        <taxon>Desulfobulbales</taxon>
        <taxon>Desulfobulbaceae</taxon>
        <taxon>Candidatus Electronema</taxon>
    </lineage>
</organism>
<evidence type="ECO:0000313" key="3">
    <source>
        <dbReference type="Proteomes" id="UP000316238"/>
    </source>
</evidence>
<evidence type="ECO:0000313" key="2">
    <source>
        <dbReference type="EMBL" id="TAA74916.1"/>
    </source>
</evidence>
<accession>A0A521G1N4</accession>
<keyword evidence="3" id="KW-1185">Reference proteome</keyword>
<dbReference type="Pfam" id="PF03235">
    <property type="entry name" value="GmrSD_N"/>
    <property type="match status" value="1"/>
</dbReference>
<name>A0A521G1N4_9BACT</name>
<gene>
    <name evidence="2" type="ORF">CDV28_11551</name>
</gene>
<comment type="caution">
    <text evidence="2">The sequence shown here is derived from an EMBL/GenBank/DDBJ whole genome shotgun (WGS) entry which is preliminary data.</text>
</comment>
<dbReference type="EMBL" id="NQJD01000015">
    <property type="protein sequence ID" value="TAA74916.1"/>
    <property type="molecule type" value="Genomic_DNA"/>
</dbReference>
<proteinExistence type="predicted"/>
<protein>
    <recommendedName>
        <fullName evidence="1">GmrSD restriction endonucleases N-terminal domain-containing protein</fullName>
    </recommendedName>
</protein>
<evidence type="ECO:0000259" key="1">
    <source>
        <dbReference type="Pfam" id="PF03235"/>
    </source>
</evidence>
<reference evidence="2" key="1">
    <citation type="submission" date="2017-07" db="EMBL/GenBank/DDBJ databases">
        <title>The cable genome - Insights into the physiology and evolution of filamentous bacteria capable of sulfide oxidation via long distance electron transfer.</title>
        <authorList>
            <person name="Thorup C."/>
            <person name="Bjerg J.T."/>
            <person name="Schreiber L."/>
            <person name="Nielsen L.P."/>
            <person name="Kjeldsen K.U."/>
            <person name="Boesen T."/>
            <person name="Boggild A."/>
            <person name="Meysman F."/>
            <person name="Geelhoed J."/>
            <person name="Schramm A."/>
        </authorList>
    </citation>
    <scope>NUCLEOTIDE SEQUENCE [LARGE SCALE GENOMIC DNA]</scope>
    <source>
        <strain evidence="2">GS</strain>
    </source>
</reference>
<dbReference type="InterPro" id="IPR004919">
    <property type="entry name" value="GmrSD_N"/>
</dbReference>
<sequence length="537" mass="62012">MPFYERQPYIQPLHQVVKEVMEGEIRVPRFQRPGTEETWNPERRGDLLDSIYRGFPIGTILLWSANQKIRTMDAVGGFKIPSLKQEDSQQRLLLDGHQRLSTLVQLLGRALKEETNNQTPKEQIDEKECWFFELRPEKTASSRDRFILLKRGKEPDNTHLPINIILNRSELNKWIRDHSGYLNDKMIEEADTLRDKIREYSIPVAVLVTDSLQEATESFKRINSSGVRMNDFNMFSALSYNDEFDAQKIFEDYRSLMLEPIHWQNVSDLEILRICAGLVENHPATFLVEKLSKDLKDKKEIIELAFKAIERAAIILKRSCGIHGRRSLPYAWQLITIAIYLAHNADENKIDEEAIAKWFWLTTYGEVFNSFKDKTYDRSREALVSMIAGRSWGAMERDVTRKVEMISRFDFRAARSKACALCMARHQDEDDFEGDAHKALAEGVDSMGVICSKGQRSVWWHLAIATSSDSLIQYRNALALAAKNTDQEEHSVILKKLGFPDSSKGTVKELLEERMRMLIEKESEFIKELELDASALS</sequence>
<feature type="domain" description="GmrSD restriction endonucleases N-terminal" evidence="1">
    <location>
        <begin position="17"/>
        <end position="237"/>
    </location>
</feature>
<dbReference type="PANTHER" id="PTHR37292:SF2">
    <property type="entry name" value="DUF262 DOMAIN-CONTAINING PROTEIN"/>
    <property type="match status" value="1"/>
</dbReference>
<dbReference type="PANTHER" id="PTHR37292">
    <property type="entry name" value="VNG6097C"/>
    <property type="match status" value="1"/>
</dbReference>
<dbReference type="AlphaFoldDB" id="A0A521G1N4"/>